<evidence type="ECO:0000313" key="3">
    <source>
        <dbReference type="Proteomes" id="UP000697107"/>
    </source>
</evidence>
<dbReference type="Proteomes" id="UP000697107">
    <property type="component" value="Unassembled WGS sequence"/>
</dbReference>
<evidence type="ECO:0008006" key="4">
    <source>
        <dbReference type="Google" id="ProtNLM"/>
    </source>
</evidence>
<organism evidence="2 3">
    <name type="scientific">Phytophthora cactorum</name>
    <dbReference type="NCBI Taxonomy" id="29920"/>
    <lineage>
        <taxon>Eukaryota</taxon>
        <taxon>Sar</taxon>
        <taxon>Stramenopiles</taxon>
        <taxon>Oomycota</taxon>
        <taxon>Peronosporomycetes</taxon>
        <taxon>Peronosporales</taxon>
        <taxon>Peronosporaceae</taxon>
        <taxon>Phytophthora</taxon>
    </lineage>
</organism>
<dbReference type="VEuPathDB" id="FungiDB:PC110_g19229"/>
<evidence type="ECO:0000256" key="1">
    <source>
        <dbReference type="SAM" id="MobiDB-lite"/>
    </source>
</evidence>
<sequence>MPHDLRVKALVRPPRQHESSAGSDASEYAASAVSSDEEWMDSSAEVSSTTSSGTSQSKQDRSEGFDHPRNVQGDEQDGKQLEVAAPRLQHSEFESWEDLDMYLAEYMKDTYQCCCLYTIYRAFASVPTIPSLPETTRSARQYKPRGKGKRKRLQSRAMECGAQINACVHVEDESVPTFVLRIATARLVHNHHLNKHTFNQYQHNRNALEPEVVTTVNELRKAGAKRMRILKYIHDNSACNPSNQDVHNLAHVLDLTAKACLTYETMHLVLTKSNLAGKVAIYDSSSSTYLTCVRSVAQTLITLLPEGARPSPRVQTYESGLGVQVDSYNCGVYVLLAFEMFCGAEPLGHLDKKSLQCLRYRYLYMWMQA</sequence>
<dbReference type="PANTHER" id="PTHR31569">
    <property type="entry name" value="SWIM-TYPE DOMAIN-CONTAINING PROTEIN"/>
    <property type="match status" value="1"/>
</dbReference>
<protein>
    <recommendedName>
        <fullName evidence="4">Ubiquitin-like protease family profile domain-containing protein</fullName>
    </recommendedName>
</protein>
<dbReference type="AlphaFoldDB" id="A0A8T1G258"/>
<dbReference type="EMBL" id="RCML01000167">
    <property type="protein sequence ID" value="KAG2987699.1"/>
    <property type="molecule type" value="Genomic_DNA"/>
</dbReference>
<accession>A0A8T1G258</accession>
<name>A0A8T1G258_9STRA</name>
<feature type="compositionally biased region" description="Basic and acidic residues" evidence="1">
    <location>
        <begin position="58"/>
        <end position="69"/>
    </location>
</feature>
<dbReference type="PANTHER" id="PTHR31569:SF4">
    <property type="entry name" value="SWIM-TYPE DOMAIN-CONTAINING PROTEIN"/>
    <property type="match status" value="1"/>
</dbReference>
<feature type="compositionally biased region" description="Low complexity" evidence="1">
    <location>
        <begin position="42"/>
        <end position="57"/>
    </location>
</feature>
<gene>
    <name evidence="2" type="ORF">PC118_g7151</name>
</gene>
<comment type="caution">
    <text evidence="2">The sequence shown here is derived from an EMBL/GenBank/DDBJ whole genome shotgun (WGS) entry which is preliminary data.</text>
</comment>
<dbReference type="SUPFAM" id="SSF54001">
    <property type="entry name" value="Cysteine proteinases"/>
    <property type="match status" value="1"/>
</dbReference>
<dbReference type="Gene3D" id="3.40.395.10">
    <property type="entry name" value="Adenoviral Proteinase, Chain A"/>
    <property type="match status" value="1"/>
</dbReference>
<reference evidence="2" key="1">
    <citation type="submission" date="2018-10" db="EMBL/GenBank/DDBJ databases">
        <title>Effector identification in a new, highly contiguous assembly of the strawberry crown rot pathogen Phytophthora cactorum.</title>
        <authorList>
            <person name="Armitage A.D."/>
            <person name="Nellist C.F."/>
            <person name="Bates H."/>
            <person name="Vickerstaff R.J."/>
            <person name="Harrison R.J."/>
        </authorList>
    </citation>
    <scope>NUCLEOTIDE SEQUENCE</scope>
    <source>
        <strain evidence="2">P415</strain>
    </source>
</reference>
<dbReference type="InterPro" id="IPR038765">
    <property type="entry name" value="Papain-like_cys_pep_sf"/>
</dbReference>
<dbReference type="InterPro" id="IPR052579">
    <property type="entry name" value="Zinc_finger_SWIM"/>
</dbReference>
<proteinExistence type="predicted"/>
<evidence type="ECO:0000313" key="2">
    <source>
        <dbReference type="EMBL" id="KAG2987699.1"/>
    </source>
</evidence>
<feature type="region of interest" description="Disordered" evidence="1">
    <location>
        <begin position="1"/>
        <end position="76"/>
    </location>
</feature>